<dbReference type="KEGG" id="ppet:C9I82_159"/>
<dbReference type="InterPro" id="IPR023170">
    <property type="entry name" value="HhH_base_excis_C"/>
</dbReference>
<feature type="binding site" evidence="12">
    <location>
        <position position="211"/>
    </location>
    <ligand>
        <name>[4Fe-4S] cluster</name>
        <dbReference type="ChEBI" id="CHEBI:49883"/>
    </ligand>
</feature>
<dbReference type="GO" id="GO:0006285">
    <property type="term" value="P:base-excision repair, AP site formation"/>
    <property type="evidence" value="ECO:0007669"/>
    <property type="project" value="TreeGrafter"/>
</dbReference>
<accession>A0A346DZH5</accession>
<evidence type="ECO:0000256" key="9">
    <source>
        <dbReference type="ARBA" id="ARBA00023204"/>
    </source>
</evidence>
<dbReference type="AlphaFoldDB" id="A0A346DZH5"/>
<comment type="cofactor">
    <cofactor evidence="12">
        <name>[4Fe-4S] cluster</name>
        <dbReference type="ChEBI" id="CHEBI:49883"/>
    </cofactor>
    <text evidence="12">Binds 1 [4Fe-4S] cluster.</text>
</comment>
<keyword evidence="3 12" id="KW-0479">Metal-binding</keyword>
<comment type="function">
    <text evidence="12">DNA repair enzyme that has both DNA N-glycosylase activity and AP-lyase activity. The DNA N-glycosylase activity releases various damaged pyrimidines from DNA by cleaving the N-glycosidic bond, leaving an AP (apurinic/apyrimidinic) site. The AP-lyase activity cleaves the phosphodiester bond 3' to the AP site by a beta-elimination, leaving a 3'-terminal unsaturated sugar and a product with a terminal 5'-phosphate.</text>
</comment>
<keyword evidence="10 12" id="KW-0456">Lyase</keyword>
<dbReference type="InterPro" id="IPR005759">
    <property type="entry name" value="Nth"/>
</dbReference>
<dbReference type="CDD" id="cd00056">
    <property type="entry name" value="ENDO3c"/>
    <property type="match status" value="1"/>
</dbReference>
<keyword evidence="7 12" id="KW-0411">Iron-sulfur</keyword>
<keyword evidence="11 12" id="KW-0326">Glycosidase</keyword>
<dbReference type="GO" id="GO:0051539">
    <property type="term" value="F:4 iron, 4 sulfur cluster binding"/>
    <property type="evidence" value="ECO:0007669"/>
    <property type="project" value="UniProtKB-UniRule"/>
</dbReference>
<evidence type="ECO:0000313" key="15">
    <source>
        <dbReference type="Proteomes" id="UP000256856"/>
    </source>
</evidence>
<keyword evidence="6 12" id="KW-0408">Iron</keyword>
<dbReference type="EC" id="4.2.99.18" evidence="12"/>
<organism evidence="14 15">
    <name type="scientific">Candidatus Purcelliella pentastirinorum</name>
    <dbReference type="NCBI Taxonomy" id="472834"/>
    <lineage>
        <taxon>Bacteria</taxon>
        <taxon>Pseudomonadati</taxon>
        <taxon>Pseudomonadota</taxon>
        <taxon>Gammaproteobacteria</taxon>
        <taxon>Enterobacterales</taxon>
        <taxon>Enterobacteriaceae</taxon>
        <taxon>Candidatus Purcelliella</taxon>
    </lineage>
</organism>
<feature type="binding site" evidence="12">
    <location>
        <position position="220"/>
    </location>
    <ligand>
        <name>[4Fe-4S] cluster</name>
        <dbReference type="ChEBI" id="CHEBI:49883"/>
    </ligand>
</feature>
<dbReference type="Proteomes" id="UP000256856">
    <property type="component" value="Chromosome"/>
</dbReference>
<gene>
    <name evidence="12" type="primary">nth</name>
    <name evidence="14" type="ORF">C9I82_159</name>
</gene>
<dbReference type="InterPro" id="IPR000445">
    <property type="entry name" value="HhH_motif"/>
</dbReference>
<dbReference type="EMBL" id="CP028374">
    <property type="protein sequence ID" value="AXN02130.1"/>
    <property type="molecule type" value="Genomic_DNA"/>
</dbReference>
<evidence type="ECO:0000256" key="12">
    <source>
        <dbReference type="HAMAP-Rule" id="MF_00942"/>
    </source>
</evidence>
<dbReference type="PROSITE" id="PS00764">
    <property type="entry name" value="ENDONUCLEASE_III_1"/>
    <property type="match status" value="1"/>
</dbReference>
<dbReference type="GO" id="GO:0140078">
    <property type="term" value="F:class I DNA-(apurinic or apyrimidinic site) endonuclease activity"/>
    <property type="evidence" value="ECO:0007669"/>
    <property type="project" value="UniProtKB-EC"/>
</dbReference>
<dbReference type="InterPro" id="IPR003265">
    <property type="entry name" value="HhH-GPD_domain"/>
</dbReference>
<dbReference type="GO" id="GO:0019104">
    <property type="term" value="F:DNA N-glycosylase activity"/>
    <property type="evidence" value="ECO:0007669"/>
    <property type="project" value="UniProtKB-UniRule"/>
</dbReference>
<dbReference type="InterPro" id="IPR011257">
    <property type="entry name" value="DNA_glycosylase"/>
</dbReference>
<dbReference type="Pfam" id="PF00633">
    <property type="entry name" value="HHH"/>
    <property type="match status" value="1"/>
</dbReference>
<evidence type="ECO:0000256" key="11">
    <source>
        <dbReference type="ARBA" id="ARBA00023295"/>
    </source>
</evidence>
<sequence>MDNNNFKKKSKLNLFKKMNKKKINEIIKIFKKKNPIPKTELNYKTPFELLIALILSAKSKDIQVNKITKKLWNTTNTPKKILKLGKKKLKKQIKSLGLFNNKTKNIIKTCEIIINKHKNKIPNNRKELEKLPGIGRKSSNIILNILYNKNTIAVDTHVFRICNRTKIVTGNTTIKIEKKLIKIIPKKFKKNIHNWLVLHGRYICKAKKPLCNSCKISKLCEYKSKNYF</sequence>
<keyword evidence="14" id="KW-0540">Nuclease</keyword>
<dbReference type="Pfam" id="PF00730">
    <property type="entry name" value="HhH-GPD"/>
    <property type="match status" value="1"/>
</dbReference>
<keyword evidence="4 12" id="KW-0227">DNA damage</keyword>
<protein>
    <recommendedName>
        <fullName evidence="12">Endonuclease III</fullName>
        <ecNumber evidence="12">4.2.99.18</ecNumber>
    </recommendedName>
    <alternativeName>
        <fullName evidence="12">DNA-(apurinic or apyrimidinic site) lyase</fullName>
    </alternativeName>
</protein>
<dbReference type="SUPFAM" id="SSF48150">
    <property type="entry name" value="DNA-glycosylase"/>
    <property type="match status" value="1"/>
</dbReference>
<dbReference type="GO" id="GO:0046872">
    <property type="term" value="F:metal ion binding"/>
    <property type="evidence" value="ECO:0007669"/>
    <property type="project" value="UniProtKB-KW"/>
</dbReference>
<evidence type="ECO:0000256" key="7">
    <source>
        <dbReference type="ARBA" id="ARBA00023014"/>
    </source>
</evidence>
<reference evidence="14 15" key="1">
    <citation type="submission" date="2018-03" db="EMBL/GenBank/DDBJ databases">
        <title>A parallel universe: an anciently diverged bacterial symbiosis in a Hawaiian planthopper (Hemiptera: Cixiidae) reveals rearranged nutritional responsibilities.</title>
        <authorList>
            <person name="Bennett G."/>
            <person name="Mao M."/>
        </authorList>
    </citation>
    <scope>NUCLEOTIDE SEQUENCE [LARGE SCALE GENOMIC DNA]</scope>
    <source>
        <strain evidence="14 15">OLIH</strain>
    </source>
</reference>
<evidence type="ECO:0000256" key="4">
    <source>
        <dbReference type="ARBA" id="ARBA00022763"/>
    </source>
</evidence>
<dbReference type="Gene3D" id="1.10.1670.10">
    <property type="entry name" value="Helix-hairpin-Helix base-excision DNA repair enzymes (C-terminal)"/>
    <property type="match status" value="1"/>
</dbReference>
<dbReference type="InterPro" id="IPR003651">
    <property type="entry name" value="Endonuclease3_FeS-loop_motif"/>
</dbReference>
<evidence type="ECO:0000256" key="8">
    <source>
        <dbReference type="ARBA" id="ARBA00023125"/>
    </source>
</evidence>
<dbReference type="FunFam" id="1.10.1670.10:FF:000001">
    <property type="entry name" value="Endonuclease III"/>
    <property type="match status" value="1"/>
</dbReference>
<evidence type="ECO:0000256" key="1">
    <source>
        <dbReference type="ARBA" id="ARBA00008343"/>
    </source>
</evidence>
<evidence type="ECO:0000256" key="10">
    <source>
        <dbReference type="ARBA" id="ARBA00023239"/>
    </source>
</evidence>
<dbReference type="PANTHER" id="PTHR10359:SF18">
    <property type="entry name" value="ENDONUCLEASE III"/>
    <property type="match status" value="1"/>
</dbReference>
<evidence type="ECO:0000256" key="2">
    <source>
        <dbReference type="ARBA" id="ARBA00022485"/>
    </source>
</evidence>
<dbReference type="InterPro" id="IPR004035">
    <property type="entry name" value="Endouclease-III_FeS-bd_BS"/>
</dbReference>
<evidence type="ECO:0000259" key="13">
    <source>
        <dbReference type="SMART" id="SM00478"/>
    </source>
</evidence>
<keyword evidence="8 12" id="KW-0238">DNA-binding</keyword>
<keyword evidence="14" id="KW-0255">Endonuclease</keyword>
<keyword evidence="15" id="KW-1185">Reference proteome</keyword>
<feature type="domain" description="HhH-GPD" evidence="13">
    <location>
        <begin position="55"/>
        <end position="202"/>
    </location>
</feature>
<feature type="binding site" evidence="12">
    <location>
        <position position="214"/>
    </location>
    <ligand>
        <name>[4Fe-4S] cluster</name>
        <dbReference type="ChEBI" id="CHEBI:49883"/>
    </ligand>
</feature>
<dbReference type="FunFam" id="1.10.340.30:FF:000001">
    <property type="entry name" value="Endonuclease III"/>
    <property type="match status" value="1"/>
</dbReference>
<keyword evidence="5 12" id="KW-0378">Hydrolase</keyword>
<keyword evidence="2 12" id="KW-0004">4Fe-4S</keyword>
<evidence type="ECO:0000256" key="5">
    <source>
        <dbReference type="ARBA" id="ARBA00022801"/>
    </source>
</evidence>
<dbReference type="SMART" id="SM00525">
    <property type="entry name" value="FES"/>
    <property type="match status" value="1"/>
</dbReference>
<evidence type="ECO:0000256" key="6">
    <source>
        <dbReference type="ARBA" id="ARBA00023004"/>
    </source>
</evidence>
<comment type="catalytic activity">
    <reaction evidence="12">
        <text>2'-deoxyribonucleotide-(2'-deoxyribose 5'-phosphate)-2'-deoxyribonucleotide-DNA = a 3'-end 2'-deoxyribonucleotide-(2,3-dehydro-2,3-deoxyribose 5'-phosphate)-DNA + a 5'-end 5'-phospho-2'-deoxyribonucleoside-DNA + H(+)</text>
        <dbReference type="Rhea" id="RHEA:66592"/>
        <dbReference type="Rhea" id="RHEA-COMP:13180"/>
        <dbReference type="Rhea" id="RHEA-COMP:16897"/>
        <dbReference type="Rhea" id="RHEA-COMP:17067"/>
        <dbReference type="ChEBI" id="CHEBI:15378"/>
        <dbReference type="ChEBI" id="CHEBI:136412"/>
        <dbReference type="ChEBI" id="CHEBI:157695"/>
        <dbReference type="ChEBI" id="CHEBI:167181"/>
        <dbReference type="EC" id="4.2.99.18"/>
    </reaction>
</comment>
<dbReference type="SMART" id="SM00478">
    <property type="entry name" value="ENDO3c"/>
    <property type="match status" value="1"/>
</dbReference>
<proteinExistence type="inferred from homology"/>
<dbReference type="PIRSF" id="PIRSF001435">
    <property type="entry name" value="Nth"/>
    <property type="match status" value="1"/>
</dbReference>
<feature type="binding site" evidence="12">
    <location>
        <position position="204"/>
    </location>
    <ligand>
        <name>[4Fe-4S] cluster</name>
        <dbReference type="ChEBI" id="CHEBI:49883"/>
    </ligand>
</feature>
<comment type="similarity">
    <text evidence="1 12">Belongs to the Nth/MutY family.</text>
</comment>
<dbReference type="Gene3D" id="1.10.340.30">
    <property type="entry name" value="Hypothetical protein, domain 2"/>
    <property type="match status" value="1"/>
</dbReference>
<keyword evidence="9 12" id="KW-0234">DNA repair</keyword>
<dbReference type="PANTHER" id="PTHR10359">
    <property type="entry name" value="A/G-SPECIFIC ADENINE GLYCOSYLASE/ENDONUCLEASE III"/>
    <property type="match status" value="1"/>
</dbReference>
<evidence type="ECO:0000313" key="14">
    <source>
        <dbReference type="EMBL" id="AXN02130.1"/>
    </source>
</evidence>
<dbReference type="GO" id="GO:0003677">
    <property type="term" value="F:DNA binding"/>
    <property type="evidence" value="ECO:0007669"/>
    <property type="project" value="UniProtKB-UniRule"/>
</dbReference>
<evidence type="ECO:0000256" key="3">
    <source>
        <dbReference type="ARBA" id="ARBA00022723"/>
    </source>
</evidence>
<name>A0A346DZH5_9ENTR</name>
<dbReference type="HAMAP" id="MF_00942">
    <property type="entry name" value="Nth"/>
    <property type="match status" value="1"/>
</dbReference>
<dbReference type="NCBIfam" id="TIGR01083">
    <property type="entry name" value="nth"/>
    <property type="match status" value="1"/>
</dbReference>